<name>A0A6J5WNM6_PRUAR</name>
<keyword evidence="3" id="KW-1185">Reference proteome</keyword>
<dbReference type="Proteomes" id="UP000507245">
    <property type="component" value="Unassembled WGS sequence"/>
</dbReference>
<evidence type="ECO:0000256" key="1">
    <source>
        <dbReference type="SAM" id="MobiDB-lite"/>
    </source>
</evidence>
<protein>
    <submittedName>
        <fullName evidence="2">Uncharacterized protein</fullName>
    </submittedName>
</protein>
<evidence type="ECO:0000313" key="3">
    <source>
        <dbReference type="Proteomes" id="UP000507245"/>
    </source>
</evidence>
<accession>A0A6J5WNM6</accession>
<feature type="region of interest" description="Disordered" evidence="1">
    <location>
        <begin position="41"/>
        <end position="69"/>
    </location>
</feature>
<sequence>MMTWRFLRARERQSFPSYTIAMSLFSSIAFSVKLQHGNPGGKILSSGGSDREGCFPSQSCSDRRIGNSP</sequence>
<evidence type="ECO:0000313" key="2">
    <source>
        <dbReference type="EMBL" id="CAB4301242.1"/>
    </source>
</evidence>
<organism evidence="2 3">
    <name type="scientific">Prunus armeniaca</name>
    <name type="common">Apricot</name>
    <name type="synonym">Armeniaca vulgaris</name>
    <dbReference type="NCBI Taxonomy" id="36596"/>
    <lineage>
        <taxon>Eukaryota</taxon>
        <taxon>Viridiplantae</taxon>
        <taxon>Streptophyta</taxon>
        <taxon>Embryophyta</taxon>
        <taxon>Tracheophyta</taxon>
        <taxon>Spermatophyta</taxon>
        <taxon>Magnoliopsida</taxon>
        <taxon>eudicotyledons</taxon>
        <taxon>Gunneridae</taxon>
        <taxon>Pentapetalae</taxon>
        <taxon>rosids</taxon>
        <taxon>fabids</taxon>
        <taxon>Rosales</taxon>
        <taxon>Rosaceae</taxon>
        <taxon>Amygdaloideae</taxon>
        <taxon>Amygdaleae</taxon>
        <taxon>Prunus</taxon>
    </lineage>
</organism>
<gene>
    <name evidence="2" type="ORF">ORAREDHAP_LOCUS16679</name>
</gene>
<dbReference type="AlphaFoldDB" id="A0A6J5WNM6"/>
<reference evidence="3" key="1">
    <citation type="journal article" date="2020" name="Genome Biol.">
        <title>Gamete binning: chromosome-level and haplotype-resolved genome assembly enabled by high-throughput single-cell sequencing of gamete genomes.</title>
        <authorList>
            <person name="Campoy J.A."/>
            <person name="Sun H."/>
            <person name="Goel M."/>
            <person name="Jiao W.-B."/>
            <person name="Folz-Donahue K."/>
            <person name="Wang N."/>
            <person name="Rubio M."/>
            <person name="Liu C."/>
            <person name="Kukat C."/>
            <person name="Ruiz D."/>
            <person name="Huettel B."/>
            <person name="Schneeberger K."/>
        </authorList>
    </citation>
    <scope>NUCLEOTIDE SEQUENCE [LARGE SCALE GENOMIC DNA]</scope>
    <source>
        <strain evidence="3">cv. Rojo Pasion</strain>
    </source>
</reference>
<proteinExistence type="predicted"/>
<dbReference type="EMBL" id="CAEKKB010000002">
    <property type="protein sequence ID" value="CAB4301242.1"/>
    <property type="molecule type" value="Genomic_DNA"/>
</dbReference>